<keyword evidence="2 8" id="KW-0808">Transferase</keyword>
<dbReference type="InterPro" id="IPR050644">
    <property type="entry name" value="PG_Glycine_Bridge_Synth"/>
</dbReference>
<reference evidence="8 9" key="1">
    <citation type="submission" date="2019-10" db="EMBL/GenBank/DDBJ databases">
        <title>Georgenia wutianyii sp. nov. and Georgenia yuyongxinii sp. nov. isolated from plateau pika (Ochotona curzoniae) in the Qinghai-Tibet plateau of China.</title>
        <authorList>
            <person name="Tian Z."/>
        </authorList>
    </citation>
    <scope>NUCLEOTIDE SEQUENCE [LARGE SCALE GENOMIC DNA]</scope>
    <source>
        <strain evidence="8 9">JCM 15130</strain>
    </source>
</reference>
<evidence type="ECO:0000256" key="3">
    <source>
        <dbReference type="ARBA" id="ARBA00022960"/>
    </source>
</evidence>
<keyword evidence="3" id="KW-0133">Cell shape</keyword>
<evidence type="ECO:0000256" key="4">
    <source>
        <dbReference type="ARBA" id="ARBA00022984"/>
    </source>
</evidence>
<dbReference type="OrthoDB" id="3185680at2"/>
<gene>
    <name evidence="8" type="ORF">GB882_08980</name>
</gene>
<keyword evidence="6" id="KW-0961">Cell wall biogenesis/degradation</keyword>
<dbReference type="Proteomes" id="UP000429644">
    <property type="component" value="Unassembled WGS sequence"/>
</dbReference>
<keyword evidence="9" id="KW-1185">Reference proteome</keyword>
<dbReference type="PROSITE" id="PS51191">
    <property type="entry name" value="FEMABX"/>
    <property type="match status" value="1"/>
</dbReference>
<dbReference type="GO" id="GO:0071555">
    <property type="term" value="P:cell wall organization"/>
    <property type="evidence" value="ECO:0007669"/>
    <property type="project" value="UniProtKB-KW"/>
</dbReference>
<name>A0A7J9UY42_9MICO</name>
<comment type="caution">
    <text evidence="8">The sequence shown here is derived from an EMBL/GenBank/DDBJ whole genome shotgun (WGS) entry which is preliminary data.</text>
</comment>
<feature type="non-terminal residue" evidence="8">
    <location>
        <position position="1"/>
    </location>
</feature>
<evidence type="ECO:0000256" key="1">
    <source>
        <dbReference type="ARBA" id="ARBA00009943"/>
    </source>
</evidence>
<dbReference type="PANTHER" id="PTHR36174:SF1">
    <property type="entry name" value="LIPID II:GLYCINE GLYCYLTRANSFERASE"/>
    <property type="match status" value="1"/>
</dbReference>
<dbReference type="PANTHER" id="PTHR36174">
    <property type="entry name" value="LIPID II:GLYCINE GLYCYLTRANSFERASE"/>
    <property type="match status" value="1"/>
</dbReference>
<dbReference type="SUPFAM" id="SSF55729">
    <property type="entry name" value="Acyl-CoA N-acyltransferases (Nat)"/>
    <property type="match status" value="1"/>
</dbReference>
<keyword evidence="4" id="KW-0573">Peptidoglycan synthesis</keyword>
<evidence type="ECO:0000256" key="2">
    <source>
        <dbReference type="ARBA" id="ARBA00022679"/>
    </source>
</evidence>
<evidence type="ECO:0000313" key="8">
    <source>
        <dbReference type="EMBL" id="MPV88800.1"/>
    </source>
</evidence>
<dbReference type="RefSeq" id="WP_152231461.1">
    <property type="nucleotide sequence ID" value="NZ_BAAAOT010000005.1"/>
</dbReference>
<dbReference type="InterPro" id="IPR038740">
    <property type="entry name" value="BioF2-like_GNAT_dom"/>
</dbReference>
<dbReference type="GO" id="GO:0016755">
    <property type="term" value="F:aminoacyltransferase activity"/>
    <property type="evidence" value="ECO:0007669"/>
    <property type="project" value="InterPro"/>
</dbReference>
<dbReference type="AlphaFoldDB" id="A0A7J9UY42"/>
<dbReference type="InterPro" id="IPR003447">
    <property type="entry name" value="FEMABX"/>
</dbReference>
<keyword evidence="5" id="KW-0012">Acyltransferase</keyword>
<accession>A0A7J9UY42</accession>
<proteinExistence type="inferred from homology"/>
<dbReference type="InterPro" id="IPR016181">
    <property type="entry name" value="Acyl_CoA_acyltransferase"/>
</dbReference>
<evidence type="ECO:0000313" key="9">
    <source>
        <dbReference type="Proteomes" id="UP000429644"/>
    </source>
</evidence>
<dbReference type="EMBL" id="WHPD01001936">
    <property type="protein sequence ID" value="MPV88800.1"/>
    <property type="molecule type" value="Genomic_DNA"/>
</dbReference>
<comment type="similarity">
    <text evidence="1">Belongs to the FemABX family.</text>
</comment>
<protein>
    <submittedName>
        <fullName evidence="8">Peptidoglycan bridge formation glycyltransferase FemA/FemB family protein</fullName>
    </submittedName>
</protein>
<evidence type="ECO:0000259" key="7">
    <source>
        <dbReference type="Pfam" id="PF13480"/>
    </source>
</evidence>
<sequence>MTVTVRPLDDATYLRLAGGAMVPLEQAPAWDGFDRAVPGRTPWRRLGFFDGDDALALVSLTEMRGRGFRYLWAKHGPVWLVEATAERERAVREALVAAVRRADRALVFVRLHARHRAPELRELLQTVTYDRTVVLDLRPEEEEILAGMKKRGRRDVRKALRDESMVAGEETGLTREQFRELYQLLVETGGRDGFGISPEDVYWTMLTTLGPEHCRLFVTRREGRALAWGLVTVNGAFATYYYAASNAEGRRSGAADLLVWHMATALRATGVQTFDLMGIDSDRAPQLRGVRDFKTKFSEEIVDVDGAWDVPVHRAWYGALVAALAAKRTAVRAARELPGRARGLLRRRG</sequence>
<organism evidence="8 9">
    <name type="scientific">Georgenia ruanii</name>
    <dbReference type="NCBI Taxonomy" id="348442"/>
    <lineage>
        <taxon>Bacteria</taxon>
        <taxon>Bacillati</taxon>
        <taxon>Actinomycetota</taxon>
        <taxon>Actinomycetes</taxon>
        <taxon>Micrococcales</taxon>
        <taxon>Bogoriellaceae</taxon>
        <taxon>Georgenia</taxon>
    </lineage>
</organism>
<dbReference type="Gene3D" id="3.40.630.30">
    <property type="match status" value="1"/>
</dbReference>
<dbReference type="GO" id="GO:0008360">
    <property type="term" value="P:regulation of cell shape"/>
    <property type="evidence" value="ECO:0007669"/>
    <property type="project" value="UniProtKB-KW"/>
</dbReference>
<evidence type="ECO:0000256" key="5">
    <source>
        <dbReference type="ARBA" id="ARBA00023315"/>
    </source>
</evidence>
<dbReference type="GO" id="GO:0009252">
    <property type="term" value="P:peptidoglycan biosynthetic process"/>
    <property type="evidence" value="ECO:0007669"/>
    <property type="project" value="UniProtKB-KW"/>
</dbReference>
<dbReference type="Pfam" id="PF13480">
    <property type="entry name" value="Acetyltransf_6"/>
    <property type="match status" value="1"/>
</dbReference>
<evidence type="ECO:0000256" key="6">
    <source>
        <dbReference type="ARBA" id="ARBA00023316"/>
    </source>
</evidence>
<feature type="domain" description="BioF2-like acetyltransferase" evidence="7">
    <location>
        <begin position="152"/>
        <end position="281"/>
    </location>
</feature>